<sequence length="132" mass="14909">MEVLKCKNMTRGKGGWVNALLKAPPSTNAAPEGKQLLKTDPSPRPLLCTRRSCALAKYPRDTLRKIMLGNTKVNRMSVNDPSKFTKYPMKGKAAVTSVFPEKRNARREIRRLMFPLECMPSSRFRNLVSRAS</sequence>
<keyword evidence="2" id="KW-1185">Reference proteome</keyword>
<protein>
    <submittedName>
        <fullName evidence="1">Uncharacterized protein</fullName>
    </submittedName>
</protein>
<proteinExistence type="predicted"/>
<evidence type="ECO:0000313" key="2">
    <source>
        <dbReference type="Proteomes" id="UP001187471"/>
    </source>
</evidence>
<dbReference type="AlphaFoldDB" id="A0AA88RFG9"/>
<evidence type="ECO:0000313" key="1">
    <source>
        <dbReference type="EMBL" id="KAK2988578.1"/>
    </source>
</evidence>
<name>A0AA88RFG9_9ASTE</name>
<accession>A0AA88RFG9</accession>
<dbReference type="EMBL" id="JAVXUO010000850">
    <property type="protein sequence ID" value="KAK2988578.1"/>
    <property type="molecule type" value="Genomic_DNA"/>
</dbReference>
<dbReference type="Proteomes" id="UP001187471">
    <property type="component" value="Unassembled WGS sequence"/>
</dbReference>
<reference evidence="1" key="1">
    <citation type="submission" date="2022-12" db="EMBL/GenBank/DDBJ databases">
        <title>Draft genome assemblies for two species of Escallonia (Escalloniales).</title>
        <authorList>
            <person name="Chanderbali A."/>
            <person name="Dervinis C."/>
            <person name="Anghel I."/>
            <person name="Soltis D."/>
            <person name="Soltis P."/>
            <person name="Zapata F."/>
        </authorList>
    </citation>
    <scope>NUCLEOTIDE SEQUENCE</scope>
    <source>
        <strain evidence="1">UCBG92.1500</strain>
        <tissue evidence="1">Leaf</tissue>
    </source>
</reference>
<gene>
    <name evidence="1" type="ORF">RJ640_001512</name>
</gene>
<organism evidence="1 2">
    <name type="scientific">Escallonia rubra</name>
    <dbReference type="NCBI Taxonomy" id="112253"/>
    <lineage>
        <taxon>Eukaryota</taxon>
        <taxon>Viridiplantae</taxon>
        <taxon>Streptophyta</taxon>
        <taxon>Embryophyta</taxon>
        <taxon>Tracheophyta</taxon>
        <taxon>Spermatophyta</taxon>
        <taxon>Magnoliopsida</taxon>
        <taxon>eudicotyledons</taxon>
        <taxon>Gunneridae</taxon>
        <taxon>Pentapetalae</taxon>
        <taxon>asterids</taxon>
        <taxon>campanulids</taxon>
        <taxon>Escalloniales</taxon>
        <taxon>Escalloniaceae</taxon>
        <taxon>Escallonia</taxon>
    </lineage>
</organism>
<comment type="caution">
    <text evidence="1">The sequence shown here is derived from an EMBL/GenBank/DDBJ whole genome shotgun (WGS) entry which is preliminary data.</text>
</comment>